<name>A0A839Z8V0_9HYPH</name>
<sequence length="155" mass="16738">MHDPDDAPEATQAAGYILAEQVGYLLRRAYQRHLAIFQAEACDPQLTSVQFSTLCALRDGGAQSQGQLVKATGIDQATIRGIVDRLKARHLIALSKDPGDARKVIIAITPAGSALLDRMIPCAQLITELTLDGLNPAERMALLYTLKRIAGTDED</sequence>
<keyword evidence="2" id="KW-0238">DNA-binding</keyword>
<evidence type="ECO:0000313" key="2">
    <source>
        <dbReference type="EMBL" id="MBB3771286.1"/>
    </source>
</evidence>
<keyword evidence="3" id="KW-1185">Reference proteome</keyword>
<dbReference type="GO" id="GO:0006950">
    <property type="term" value="P:response to stress"/>
    <property type="evidence" value="ECO:0007669"/>
    <property type="project" value="TreeGrafter"/>
</dbReference>
<dbReference type="AlphaFoldDB" id="A0A839Z8V0"/>
<dbReference type="InterPro" id="IPR036390">
    <property type="entry name" value="WH_DNA-bd_sf"/>
</dbReference>
<feature type="domain" description="HTH marR-type" evidence="1">
    <location>
        <begin position="19"/>
        <end position="151"/>
    </location>
</feature>
<dbReference type="SMART" id="SM00347">
    <property type="entry name" value="HTH_MARR"/>
    <property type="match status" value="1"/>
</dbReference>
<dbReference type="InterPro" id="IPR000835">
    <property type="entry name" value="HTH_MarR-typ"/>
</dbReference>
<comment type="caution">
    <text evidence="2">The sequence shown here is derived from an EMBL/GenBank/DDBJ whole genome shotgun (WGS) entry which is preliminary data.</text>
</comment>
<dbReference type="RefSeq" id="WP_183189455.1">
    <property type="nucleotide sequence ID" value="NZ_JACICD010000003.1"/>
</dbReference>
<dbReference type="SUPFAM" id="SSF46785">
    <property type="entry name" value="Winged helix' DNA-binding domain"/>
    <property type="match status" value="1"/>
</dbReference>
<reference evidence="2 3" key="1">
    <citation type="submission" date="2020-08" db="EMBL/GenBank/DDBJ databases">
        <title>Genomic Encyclopedia of Type Strains, Phase IV (KMG-IV): sequencing the most valuable type-strain genomes for metagenomic binning, comparative biology and taxonomic classification.</title>
        <authorList>
            <person name="Goeker M."/>
        </authorList>
    </citation>
    <scope>NUCLEOTIDE SEQUENCE [LARGE SCALE GENOMIC DNA]</scope>
    <source>
        <strain evidence="2 3">DSM 5895</strain>
    </source>
</reference>
<dbReference type="Proteomes" id="UP000533469">
    <property type="component" value="Unassembled WGS sequence"/>
</dbReference>
<evidence type="ECO:0000259" key="1">
    <source>
        <dbReference type="PROSITE" id="PS50995"/>
    </source>
</evidence>
<evidence type="ECO:0000313" key="3">
    <source>
        <dbReference type="Proteomes" id="UP000533469"/>
    </source>
</evidence>
<dbReference type="PANTHER" id="PTHR33164:SF95">
    <property type="entry name" value="TRANSCRIPTIONAL REGULATOR"/>
    <property type="match status" value="1"/>
</dbReference>
<dbReference type="EMBL" id="JACICD010000003">
    <property type="protein sequence ID" value="MBB3771286.1"/>
    <property type="molecule type" value="Genomic_DNA"/>
</dbReference>
<accession>A0A839Z8V0</accession>
<gene>
    <name evidence="2" type="ORF">FHS55_001885</name>
</gene>
<dbReference type="PROSITE" id="PS50995">
    <property type="entry name" value="HTH_MARR_2"/>
    <property type="match status" value="1"/>
</dbReference>
<proteinExistence type="predicted"/>
<organism evidence="2 3">
    <name type="scientific">Ancylobacter tetraedralis</name>
    <dbReference type="NCBI Taxonomy" id="217068"/>
    <lineage>
        <taxon>Bacteria</taxon>
        <taxon>Pseudomonadati</taxon>
        <taxon>Pseudomonadota</taxon>
        <taxon>Alphaproteobacteria</taxon>
        <taxon>Hyphomicrobiales</taxon>
        <taxon>Xanthobacteraceae</taxon>
        <taxon>Ancylobacter</taxon>
    </lineage>
</organism>
<protein>
    <submittedName>
        <fullName evidence="2">DNA-binding MarR family transcriptional regulator</fullName>
    </submittedName>
</protein>
<dbReference type="InterPro" id="IPR039422">
    <property type="entry name" value="MarR/SlyA-like"/>
</dbReference>
<dbReference type="InterPro" id="IPR036388">
    <property type="entry name" value="WH-like_DNA-bd_sf"/>
</dbReference>
<dbReference type="Gene3D" id="1.10.10.10">
    <property type="entry name" value="Winged helix-like DNA-binding domain superfamily/Winged helix DNA-binding domain"/>
    <property type="match status" value="1"/>
</dbReference>
<dbReference type="PANTHER" id="PTHR33164">
    <property type="entry name" value="TRANSCRIPTIONAL REGULATOR, MARR FAMILY"/>
    <property type="match status" value="1"/>
</dbReference>
<dbReference type="GO" id="GO:0003700">
    <property type="term" value="F:DNA-binding transcription factor activity"/>
    <property type="evidence" value="ECO:0007669"/>
    <property type="project" value="InterPro"/>
</dbReference>
<dbReference type="GO" id="GO:0003677">
    <property type="term" value="F:DNA binding"/>
    <property type="evidence" value="ECO:0007669"/>
    <property type="project" value="UniProtKB-KW"/>
</dbReference>
<dbReference type="Pfam" id="PF01047">
    <property type="entry name" value="MarR"/>
    <property type="match status" value="1"/>
</dbReference>